<accession>A0A6J6G229</accession>
<organism evidence="1">
    <name type="scientific">freshwater metagenome</name>
    <dbReference type="NCBI Taxonomy" id="449393"/>
    <lineage>
        <taxon>unclassified sequences</taxon>
        <taxon>metagenomes</taxon>
        <taxon>ecological metagenomes</taxon>
    </lineage>
</organism>
<proteinExistence type="predicted"/>
<gene>
    <name evidence="1" type="ORF">UFOPK1808_00404</name>
</gene>
<evidence type="ECO:0000313" key="1">
    <source>
        <dbReference type="EMBL" id="CAB4595322.1"/>
    </source>
</evidence>
<dbReference type="EMBL" id="CAEZUL010000029">
    <property type="protein sequence ID" value="CAB4595322.1"/>
    <property type="molecule type" value="Genomic_DNA"/>
</dbReference>
<dbReference type="PANTHER" id="PTHR36456">
    <property type="entry name" value="UPF0232 PROTEIN SCO3875"/>
    <property type="match status" value="1"/>
</dbReference>
<protein>
    <submittedName>
        <fullName evidence="1">Unannotated protein</fullName>
    </submittedName>
</protein>
<name>A0A6J6G229_9ZZZZ</name>
<sequence>MNDFSDTPRPGRAPRPLNQVLATVLRRMKVSDQSTAMGLFTHWREIVGEAVADHAVPKRLEKRKLVVEVDDPAWATQLKFLESQIIHTLREHAGDEVDSLDIRVRRSR</sequence>
<dbReference type="AlphaFoldDB" id="A0A6J6G229"/>
<reference evidence="1" key="1">
    <citation type="submission" date="2020-05" db="EMBL/GenBank/DDBJ databases">
        <authorList>
            <person name="Chiriac C."/>
            <person name="Salcher M."/>
            <person name="Ghai R."/>
            <person name="Kavagutti S V."/>
        </authorList>
    </citation>
    <scope>NUCLEOTIDE SEQUENCE</scope>
</reference>
<dbReference type="PANTHER" id="PTHR36456:SF1">
    <property type="entry name" value="UPF0232 PROTEIN SCO3875"/>
    <property type="match status" value="1"/>
</dbReference>
<dbReference type="InterPro" id="IPR007922">
    <property type="entry name" value="DciA-like"/>
</dbReference>
<dbReference type="Pfam" id="PF05258">
    <property type="entry name" value="DciA"/>
    <property type="match status" value="1"/>
</dbReference>